<proteinExistence type="predicted"/>
<sequence length="235" mass="26614">MEEDVVIYQETVKFPEVIRSSSRDYYTLEGILGFIIIYMWSRASLETAFINFVPKDNGWGALGGAFGKFPILVKLAADWVSFILFIVLTETNASITEGDVLFSTVDTPVMLSVSIIMEPVESEFEFDFCRRVNLRGFLRTCMNWRSSTSLSEPFIGPSDRSEASSDERQLEERLLLQTEGDGEDARLTFADLLLPKIASASSGTGYPCWTKKVEEECLQLLERYFFRALARRSSV</sequence>
<protein>
    <submittedName>
        <fullName evidence="1">Uncharacterized protein</fullName>
    </submittedName>
</protein>
<organism evidence="1 2">
    <name type="scientific">Eumeta variegata</name>
    <name type="common">Bagworm moth</name>
    <name type="synonym">Eumeta japonica</name>
    <dbReference type="NCBI Taxonomy" id="151549"/>
    <lineage>
        <taxon>Eukaryota</taxon>
        <taxon>Metazoa</taxon>
        <taxon>Ecdysozoa</taxon>
        <taxon>Arthropoda</taxon>
        <taxon>Hexapoda</taxon>
        <taxon>Insecta</taxon>
        <taxon>Pterygota</taxon>
        <taxon>Neoptera</taxon>
        <taxon>Endopterygota</taxon>
        <taxon>Lepidoptera</taxon>
        <taxon>Glossata</taxon>
        <taxon>Ditrysia</taxon>
        <taxon>Tineoidea</taxon>
        <taxon>Psychidae</taxon>
        <taxon>Oiketicinae</taxon>
        <taxon>Eumeta</taxon>
    </lineage>
</organism>
<evidence type="ECO:0000313" key="2">
    <source>
        <dbReference type="Proteomes" id="UP000299102"/>
    </source>
</evidence>
<reference evidence="1 2" key="1">
    <citation type="journal article" date="2019" name="Commun. Biol.">
        <title>The bagworm genome reveals a unique fibroin gene that provides high tensile strength.</title>
        <authorList>
            <person name="Kono N."/>
            <person name="Nakamura H."/>
            <person name="Ohtoshi R."/>
            <person name="Tomita M."/>
            <person name="Numata K."/>
            <person name="Arakawa K."/>
        </authorList>
    </citation>
    <scope>NUCLEOTIDE SEQUENCE [LARGE SCALE GENOMIC DNA]</scope>
</reference>
<comment type="caution">
    <text evidence="1">The sequence shown here is derived from an EMBL/GenBank/DDBJ whole genome shotgun (WGS) entry which is preliminary data.</text>
</comment>
<dbReference type="Proteomes" id="UP000299102">
    <property type="component" value="Unassembled WGS sequence"/>
</dbReference>
<keyword evidence="2" id="KW-1185">Reference proteome</keyword>
<dbReference type="EMBL" id="BGZK01000027">
    <property type="protein sequence ID" value="GBP07580.1"/>
    <property type="molecule type" value="Genomic_DNA"/>
</dbReference>
<accession>A0A4C1T210</accession>
<dbReference type="AlphaFoldDB" id="A0A4C1T210"/>
<gene>
    <name evidence="1" type="ORF">EVAR_2723_1</name>
</gene>
<evidence type="ECO:0000313" key="1">
    <source>
        <dbReference type="EMBL" id="GBP07580.1"/>
    </source>
</evidence>
<name>A0A4C1T210_EUMVA</name>